<keyword evidence="1" id="KW-0347">Helicase</keyword>
<feature type="transmembrane region" description="Helical" evidence="2">
    <location>
        <begin position="412"/>
        <end position="435"/>
    </location>
</feature>
<dbReference type="Pfam" id="PF05970">
    <property type="entry name" value="PIF1"/>
    <property type="match status" value="1"/>
</dbReference>
<evidence type="ECO:0000313" key="5">
    <source>
        <dbReference type="Proteomes" id="UP000499080"/>
    </source>
</evidence>
<dbReference type="EMBL" id="BGPR01027087">
    <property type="protein sequence ID" value="GBN97288.1"/>
    <property type="molecule type" value="Genomic_DNA"/>
</dbReference>
<evidence type="ECO:0000256" key="1">
    <source>
        <dbReference type="RuleBase" id="RU363044"/>
    </source>
</evidence>
<name>A0A4Y2T9H0_ARAVE</name>
<organism evidence="4 5">
    <name type="scientific">Araneus ventricosus</name>
    <name type="common">Orbweaver spider</name>
    <name type="synonym">Epeira ventricosa</name>
    <dbReference type="NCBI Taxonomy" id="182803"/>
    <lineage>
        <taxon>Eukaryota</taxon>
        <taxon>Metazoa</taxon>
        <taxon>Ecdysozoa</taxon>
        <taxon>Arthropoda</taxon>
        <taxon>Chelicerata</taxon>
        <taxon>Arachnida</taxon>
        <taxon>Araneae</taxon>
        <taxon>Araneomorphae</taxon>
        <taxon>Entelegynae</taxon>
        <taxon>Araneoidea</taxon>
        <taxon>Araneidae</taxon>
        <taxon>Araneus</taxon>
    </lineage>
</organism>
<dbReference type="PANTHER" id="PTHR10492">
    <property type="match status" value="1"/>
</dbReference>
<dbReference type="Proteomes" id="UP000499080">
    <property type="component" value="Unassembled WGS sequence"/>
</dbReference>
<keyword evidence="2" id="KW-1133">Transmembrane helix</keyword>
<sequence length="437" mass="50508">MYQRTYTESVRVGRHDLDNRLVVPYNPWLSKKFNAHINAEACASIKSVKYLYKYVYKGHDAASIRFENEKTLDHDEILSFLDGRYDSAPAAMWRLNEFNLSEKSHTVARLAVHLPDQQAIVYQDGQEEEAVARVATRQTTLTAWFKLNKNDQDSHNYLHTDIPHYYTFNKSVMKWQKRQRGGEQVIGRMHVVNIQDSERYYLSLLLLRKLGAVSFDNLKTVDGIVCNTFQQACKMQGLLEGDQHWYDILNEAIQTRAPFQLRLLFAMICGFGEVNDIPELWFRYKDALSEDFVRLYSEDSEPQYALAEIEEFLKHYNLNLKKLKLPTIHLPDALSNLPSFDILVEQQKGQINARKLNEEQKLVFDILKAIYDNKEDTSRLFFLDGPAGTGKTFLYNTLLHSIRGKDHHVTPVASTGIAATLLMVGGLLIQILRYLSF</sequence>
<comment type="catalytic activity">
    <reaction evidence="1">
        <text>ATP + H2O = ADP + phosphate + H(+)</text>
        <dbReference type="Rhea" id="RHEA:13065"/>
        <dbReference type="ChEBI" id="CHEBI:15377"/>
        <dbReference type="ChEBI" id="CHEBI:15378"/>
        <dbReference type="ChEBI" id="CHEBI:30616"/>
        <dbReference type="ChEBI" id="CHEBI:43474"/>
        <dbReference type="ChEBI" id="CHEBI:456216"/>
        <dbReference type="EC" id="5.6.2.3"/>
    </reaction>
</comment>
<keyword evidence="1" id="KW-0234">DNA repair</keyword>
<keyword evidence="1" id="KW-0378">Hydrolase</keyword>
<dbReference type="GO" id="GO:0006281">
    <property type="term" value="P:DNA repair"/>
    <property type="evidence" value="ECO:0007669"/>
    <property type="project" value="UniProtKB-KW"/>
</dbReference>
<dbReference type="AlphaFoldDB" id="A0A4Y2T9H0"/>
<keyword evidence="2" id="KW-0812">Transmembrane</keyword>
<feature type="domain" description="DNA helicase Pif1-like DEAD-box helicase" evidence="3">
    <location>
        <begin position="355"/>
        <end position="425"/>
    </location>
</feature>
<evidence type="ECO:0000313" key="4">
    <source>
        <dbReference type="EMBL" id="GBN97288.1"/>
    </source>
</evidence>
<dbReference type="InterPro" id="IPR027417">
    <property type="entry name" value="P-loop_NTPase"/>
</dbReference>
<keyword evidence="1" id="KW-0233">DNA recombination</keyword>
<evidence type="ECO:0000256" key="2">
    <source>
        <dbReference type="SAM" id="Phobius"/>
    </source>
</evidence>
<dbReference type="SUPFAM" id="SSF52540">
    <property type="entry name" value="P-loop containing nucleoside triphosphate hydrolases"/>
    <property type="match status" value="1"/>
</dbReference>
<keyword evidence="5" id="KW-1185">Reference proteome</keyword>
<keyword evidence="2" id="KW-0472">Membrane</keyword>
<dbReference type="Gene3D" id="3.40.50.300">
    <property type="entry name" value="P-loop containing nucleotide triphosphate hydrolases"/>
    <property type="match status" value="1"/>
</dbReference>
<dbReference type="GO" id="GO:0043139">
    <property type="term" value="F:5'-3' DNA helicase activity"/>
    <property type="evidence" value="ECO:0007669"/>
    <property type="project" value="UniProtKB-EC"/>
</dbReference>
<dbReference type="GO" id="GO:0016887">
    <property type="term" value="F:ATP hydrolysis activity"/>
    <property type="evidence" value="ECO:0007669"/>
    <property type="project" value="RHEA"/>
</dbReference>
<accession>A0A4Y2T9H0</accession>
<protein>
    <recommendedName>
        <fullName evidence="1">ATP-dependent DNA helicase</fullName>
        <ecNumber evidence="1">5.6.2.3</ecNumber>
    </recommendedName>
</protein>
<dbReference type="OrthoDB" id="6471035at2759"/>
<comment type="cofactor">
    <cofactor evidence="1">
        <name>Mg(2+)</name>
        <dbReference type="ChEBI" id="CHEBI:18420"/>
    </cofactor>
</comment>
<dbReference type="EC" id="5.6.2.3" evidence="1"/>
<keyword evidence="1" id="KW-0227">DNA damage</keyword>
<reference evidence="4 5" key="1">
    <citation type="journal article" date="2019" name="Sci. Rep.">
        <title>Orb-weaving spider Araneus ventricosus genome elucidates the spidroin gene catalogue.</title>
        <authorList>
            <person name="Kono N."/>
            <person name="Nakamura H."/>
            <person name="Ohtoshi R."/>
            <person name="Moran D.A.P."/>
            <person name="Shinohara A."/>
            <person name="Yoshida Y."/>
            <person name="Fujiwara M."/>
            <person name="Mori M."/>
            <person name="Tomita M."/>
            <person name="Arakawa K."/>
        </authorList>
    </citation>
    <scope>NUCLEOTIDE SEQUENCE [LARGE SCALE GENOMIC DNA]</scope>
</reference>
<keyword evidence="1" id="KW-0067">ATP-binding</keyword>
<dbReference type="GO" id="GO:0005524">
    <property type="term" value="F:ATP binding"/>
    <property type="evidence" value="ECO:0007669"/>
    <property type="project" value="UniProtKB-KW"/>
</dbReference>
<dbReference type="PANTHER" id="PTHR10492:SF57">
    <property type="entry name" value="ATP-DEPENDENT DNA HELICASE"/>
    <property type="match status" value="1"/>
</dbReference>
<evidence type="ECO:0000259" key="3">
    <source>
        <dbReference type="Pfam" id="PF05970"/>
    </source>
</evidence>
<gene>
    <name evidence="4" type="ORF">AVEN_166346_1</name>
</gene>
<dbReference type="GO" id="GO:0006310">
    <property type="term" value="P:DNA recombination"/>
    <property type="evidence" value="ECO:0007669"/>
    <property type="project" value="UniProtKB-KW"/>
</dbReference>
<dbReference type="InterPro" id="IPR010285">
    <property type="entry name" value="DNA_helicase_pif1-like_DEAD"/>
</dbReference>
<keyword evidence="1" id="KW-0547">Nucleotide-binding</keyword>
<comment type="similarity">
    <text evidence="1">Belongs to the helicase family.</text>
</comment>
<comment type="caution">
    <text evidence="4">The sequence shown here is derived from an EMBL/GenBank/DDBJ whole genome shotgun (WGS) entry which is preliminary data.</text>
</comment>
<dbReference type="GO" id="GO:0000723">
    <property type="term" value="P:telomere maintenance"/>
    <property type="evidence" value="ECO:0007669"/>
    <property type="project" value="InterPro"/>
</dbReference>
<proteinExistence type="inferred from homology"/>